<reference evidence="1 2" key="1">
    <citation type="submission" date="2020-08" db="EMBL/GenBank/DDBJ databases">
        <title>Sequencing the genomes of 1000 actinobacteria strains.</title>
        <authorList>
            <person name="Klenk H.-P."/>
        </authorList>
    </citation>
    <scope>NUCLEOTIDE SEQUENCE [LARGE SCALE GENOMIC DNA]</scope>
    <source>
        <strain evidence="1 2">DSM 45784</strain>
    </source>
</reference>
<dbReference type="EMBL" id="JACHND010000001">
    <property type="protein sequence ID" value="MBB4702889.1"/>
    <property type="molecule type" value="Genomic_DNA"/>
</dbReference>
<gene>
    <name evidence="1" type="ORF">BJ982_004433</name>
</gene>
<dbReference type="InterPro" id="IPR034154">
    <property type="entry name" value="TOPRIM_DnaG/twinkle"/>
</dbReference>
<keyword evidence="2" id="KW-1185">Reference proteome</keyword>
<accession>A0A7W7DAC5</accession>
<organism evidence="1 2">
    <name type="scientific">Sphaerisporangium siamense</name>
    <dbReference type="NCBI Taxonomy" id="795645"/>
    <lineage>
        <taxon>Bacteria</taxon>
        <taxon>Bacillati</taxon>
        <taxon>Actinomycetota</taxon>
        <taxon>Actinomycetes</taxon>
        <taxon>Streptosporangiales</taxon>
        <taxon>Streptosporangiaceae</taxon>
        <taxon>Sphaerisporangium</taxon>
    </lineage>
</organism>
<name>A0A7W7DAC5_9ACTN</name>
<dbReference type="Gene3D" id="3.40.1360.10">
    <property type="match status" value="1"/>
</dbReference>
<dbReference type="SUPFAM" id="SSF56731">
    <property type="entry name" value="DNA primase core"/>
    <property type="match status" value="1"/>
</dbReference>
<dbReference type="Proteomes" id="UP000542210">
    <property type="component" value="Unassembled WGS sequence"/>
</dbReference>
<dbReference type="AlphaFoldDB" id="A0A7W7DAC5"/>
<evidence type="ECO:0000313" key="2">
    <source>
        <dbReference type="Proteomes" id="UP000542210"/>
    </source>
</evidence>
<proteinExistence type="predicted"/>
<protein>
    <submittedName>
        <fullName evidence="1">DNA primase</fullName>
    </submittedName>
</protein>
<comment type="caution">
    <text evidence="1">The sequence shown here is derived from an EMBL/GenBank/DDBJ whole genome shotgun (WGS) entry which is preliminary data.</text>
</comment>
<dbReference type="CDD" id="cd01029">
    <property type="entry name" value="TOPRIM_primases"/>
    <property type="match status" value="1"/>
</dbReference>
<dbReference type="RefSeq" id="WP_203958911.1">
    <property type="nucleotide sequence ID" value="NZ_BOOV01000005.1"/>
</dbReference>
<sequence length="212" mass="23445">MKAVVPSPSSRRFTETASRAYHDQLDDEALAYLTGPERLLSEDIIKEHRFGVVRSPEPGHEHVRGYLSIPYLTPDGECISIRFRRLGEGDGPKYLSIAGDIPRLYGTEALQRGTRNICLTEGEFDRAVATMCGLPAVGCPGVQAWEKVWARLLVQFDAVFILHDDDEPGRELVAKVANSGLDNVRPIPMRGGDVTSFFRDHGREGLRAKLGA</sequence>
<evidence type="ECO:0000313" key="1">
    <source>
        <dbReference type="EMBL" id="MBB4702889.1"/>
    </source>
</evidence>